<dbReference type="EMBL" id="JAERWK010000026">
    <property type="protein sequence ID" value="MBM9469367.1"/>
    <property type="molecule type" value="Genomic_DNA"/>
</dbReference>
<dbReference type="Proteomes" id="UP000663792">
    <property type="component" value="Unassembled WGS sequence"/>
</dbReference>
<dbReference type="InterPro" id="IPR011008">
    <property type="entry name" value="Dimeric_a/b-barrel"/>
</dbReference>
<dbReference type="RefSeq" id="WP_205262331.1">
    <property type="nucleotide sequence ID" value="NZ_JAERWK010000026.1"/>
</dbReference>
<comment type="similarity">
    <text evidence="1">Belongs to the YciI family.</text>
</comment>
<proteinExistence type="inferred from homology"/>
<evidence type="ECO:0000313" key="4">
    <source>
        <dbReference type="Proteomes" id="UP000663792"/>
    </source>
</evidence>
<dbReference type="InterPro" id="IPR005545">
    <property type="entry name" value="YCII"/>
</dbReference>
<comment type="caution">
    <text evidence="3">The sequence shown here is derived from an EMBL/GenBank/DDBJ whole genome shotgun (WGS) entry which is preliminary data.</text>
</comment>
<accession>A0A938YER7</accession>
<feature type="domain" description="YCII-related" evidence="2">
    <location>
        <begin position="1"/>
        <end position="103"/>
    </location>
</feature>
<dbReference type="Pfam" id="PF03795">
    <property type="entry name" value="YCII"/>
    <property type="match status" value="1"/>
</dbReference>
<evidence type="ECO:0000259" key="2">
    <source>
        <dbReference type="Pfam" id="PF03795"/>
    </source>
</evidence>
<reference evidence="3" key="1">
    <citation type="submission" date="2021-01" db="EMBL/GenBank/DDBJ databases">
        <title>YIM 132084 draft genome.</title>
        <authorList>
            <person name="An D."/>
        </authorList>
    </citation>
    <scope>NUCLEOTIDE SEQUENCE</scope>
    <source>
        <strain evidence="3">YIM 132084</strain>
    </source>
</reference>
<name>A0A938YER7_9ACTN</name>
<dbReference type="AlphaFoldDB" id="A0A938YER7"/>
<organism evidence="3 4">
    <name type="scientific">Nakamurella leprariae</name>
    <dbReference type="NCBI Taxonomy" id="2803911"/>
    <lineage>
        <taxon>Bacteria</taxon>
        <taxon>Bacillati</taxon>
        <taxon>Actinomycetota</taxon>
        <taxon>Actinomycetes</taxon>
        <taxon>Nakamurellales</taxon>
        <taxon>Nakamurellaceae</taxon>
        <taxon>Nakamurella</taxon>
    </lineage>
</organism>
<dbReference type="Gene3D" id="3.30.70.1060">
    <property type="entry name" value="Dimeric alpha+beta barrel"/>
    <property type="match status" value="1"/>
</dbReference>
<gene>
    <name evidence="3" type="ORF">JL106_18935</name>
</gene>
<sequence length="121" mass="12790">MKFLVMVYGNDAIWGDPSVDFAALVADVDRFNAELQASGEMVAVDGLESRPHAVRVAGGQPVVSDGPYLEAAEYVGSYFVLDVADEARALELASSYPGLRHGTRGGGLEVWPLMTHGAPPA</sequence>
<dbReference type="SUPFAM" id="SSF54909">
    <property type="entry name" value="Dimeric alpha+beta barrel"/>
    <property type="match status" value="1"/>
</dbReference>
<evidence type="ECO:0000256" key="1">
    <source>
        <dbReference type="ARBA" id="ARBA00007689"/>
    </source>
</evidence>
<dbReference type="PANTHER" id="PTHR35174">
    <property type="entry name" value="BLL7171 PROTEIN-RELATED"/>
    <property type="match status" value="1"/>
</dbReference>
<evidence type="ECO:0000313" key="3">
    <source>
        <dbReference type="EMBL" id="MBM9469367.1"/>
    </source>
</evidence>
<protein>
    <recommendedName>
        <fullName evidence="2">YCII-related domain-containing protein</fullName>
    </recommendedName>
</protein>
<dbReference type="PANTHER" id="PTHR35174:SF3">
    <property type="entry name" value="BLL7171 PROTEIN"/>
    <property type="match status" value="1"/>
</dbReference>
<keyword evidence="4" id="KW-1185">Reference proteome</keyword>